<keyword evidence="2" id="KW-1185">Reference proteome</keyword>
<accession>A0AAV7IR92</accession>
<sequence>MNLIRKDREDSIGEGGAIAIWKGLPYEEVTLDNPIFNDENFEIVVTKITLDNKKLMITMRESGEKFKKIKNNERRKFIESINPKIPIKKIWNIIRNYDGGAKKTPDRYSKTDEEEEEKAMNKLASINTTTLQSINIPAEAGRNAI</sequence>
<protein>
    <submittedName>
        <fullName evidence="1">Uncharacterized protein</fullName>
    </submittedName>
</protein>
<evidence type="ECO:0000313" key="2">
    <source>
        <dbReference type="Proteomes" id="UP000826195"/>
    </source>
</evidence>
<evidence type="ECO:0000313" key="1">
    <source>
        <dbReference type="EMBL" id="KAH0555446.1"/>
    </source>
</evidence>
<comment type="caution">
    <text evidence="1">The sequence shown here is derived from an EMBL/GenBank/DDBJ whole genome shotgun (WGS) entry which is preliminary data.</text>
</comment>
<organism evidence="1 2">
    <name type="scientific">Cotesia glomerata</name>
    <name type="common">Lepidopteran parasitic wasp</name>
    <name type="synonym">Apanteles glomeratus</name>
    <dbReference type="NCBI Taxonomy" id="32391"/>
    <lineage>
        <taxon>Eukaryota</taxon>
        <taxon>Metazoa</taxon>
        <taxon>Ecdysozoa</taxon>
        <taxon>Arthropoda</taxon>
        <taxon>Hexapoda</taxon>
        <taxon>Insecta</taxon>
        <taxon>Pterygota</taxon>
        <taxon>Neoptera</taxon>
        <taxon>Endopterygota</taxon>
        <taxon>Hymenoptera</taxon>
        <taxon>Apocrita</taxon>
        <taxon>Ichneumonoidea</taxon>
        <taxon>Braconidae</taxon>
        <taxon>Microgastrinae</taxon>
        <taxon>Cotesia</taxon>
    </lineage>
</organism>
<name>A0AAV7IR92_COTGL</name>
<dbReference type="Proteomes" id="UP000826195">
    <property type="component" value="Unassembled WGS sequence"/>
</dbReference>
<reference evidence="1 2" key="1">
    <citation type="journal article" date="2021" name="J. Hered.">
        <title>A chromosome-level genome assembly of the parasitoid wasp, Cotesia glomerata (Hymenoptera: Braconidae).</title>
        <authorList>
            <person name="Pinto B.J."/>
            <person name="Weis J.J."/>
            <person name="Gamble T."/>
            <person name="Ode P.J."/>
            <person name="Paul R."/>
            <person name="Zaspel J.M."/>
        </authorList>
    </citation>
    <scope>NUCLEOTIDE SEQUENCE [LARGE SCALE GENOMIC DNA]</scope>
    <source>
        <strain evidence="1">CgM1</strain>
    </source>
</reference>
<dbReference type="AlphaFoldDB" id="A0AAV7IR92"/>
<gene>
    <name evidence="1" type="ORF">KQX54_018977</name>
</gene>
<dbReference type="EMBL" id="JAHXZJ010001119">
    <property type="protein sequence ID" value="KAH0555446.1"/>
    <property type="molecule type" value="Genomic_DNA"/>
</dbReference>
<proteinExistence type="predicted"/>